<dbReference type="InterPro" id="IPR029032">
    <property type="entry name" value="AhpD-like"/>
</dbReference>
<reference evidence="3" key="1">
    <citation type="journal article" date="2019" name="Int. J. Syst. Evol. Microbiol.">
        <title>The Global Catalogue of Microorganisms (GCM) 10K type strain sequencing project: providing services to taxonomists for standard genome sequencing and annotation.</title>
        <authorList>
            <consortium name="The Broad Institute Genomics Platform"/>
            <consortium name="The Broad Institute Genome Sequencing Center for Infectious Disease"/>
            <person name="Wu L."/>
            <person name="Ma J."/>
        </authorList>
    </citation>
    <scope>NUCLEOTIDE SEQUENCE [LARGE SCALE GENOMIC DNA]</scope>
    <source>
        <strain evidence="3">JCM 18081</strain>
    </source>
</reference>
<evidence type="ECO:0000313" key="2">
    <source>
        <dbReference type="EMBL" id="GAA4810856.1"/>
    </source>
</evidence>
<name>A0ABP9CN33_9ACTN</name>
<dbReference type="PANTHER" id="PTHR34846:SF5">
    <property type="entry name" value="CARBOXYMUCONOLACTONE DECARBOXYLASE-LIKE DOMAIN-CONTAINING PROTEIN"/>
    <property type="match status" value="1"/>
</dbReference>
<dbReference type="EMBL" id="BAABIG010000052">
    <property type="protein sequence ID" value="GAA4810856.1"/>
    <property type="molecule type" value="Genomic_DNA"/>
</dbReference>
<proteinExistence type="predicted"/>
<protein>
    <submittedName>
        <fullName evidence="2">Carboxymuconolactone decarboxylase family protein</fullName>
    </submittedName>
</protein>
<gene>
    <name evidence="2" type="ORF">GCM10023220_47050</name>
</gene>
<accession>A0ABP9CN33</accession>
<feature type="domain" description="Carboxymuconolactone decarboxylase-like" evidence="1">
    <location>
        <begin position="39"/>
        <end position="104"/>
    </location>
</feature>
<comment type="caution">
    <text evidence="2">The sequence shown here is derived from an EMBL/GenBank/DDBJ whole genome shotgun (WGS) entry which is preliminary data.</text>
</comment>
<dbReference type="Pfam" id="PF02627">
    <property type="entry name" value="CMD"/>
    <property type="match status" value="1"/>
</dbReference>
<dbReference type="Gene3D" id="1.20.1290.10">
    <property type="entry name" value="AhpD-like"/>
    <property type="match status" value="1"/>
</dbReference>
<sequence length="178" mass="19417">MTRLPPVPYEEWDADALRPLTGGRKAPPSNALGLLVHHPALAEAFLTFNTHLLARNSLPDKMRELAILRVARRRGCRYEWAQHVLIGRRAGVSEEELEQVRTGAGTLVNRAVDELDTSSALSDATYAELARKLDARQLLDFVFTVGAYGLLAMAFNTFEVELDPGLAPGPDPDGAEAG</sequence>
<dbReference type="SUPFAM" id="SSF69118">
    <property type="entry name" value="AhpD-like"/>
    <property type="match status" value="1"/>
</dbReference>
<dbReference type="PANTHER" id="PTHR34846">
    <property type="entry name" value="4-CARBOXYMUCONOLACTONE DECARBOXYLASE FAMILY PROTEIN (AFU_ORTHOLOGUE AFUA_6G11590)"/>
    <property type="match status" value="1"/>
</dbReference>
<evidence type="ECO:0000313" key="3">
    <source>
        <dbReference type="Proteomes" id="UP001501265"/>
    </source>
</evidence>
<dbReference type="InterPro" id="IPR003779">
    <property type="entry name" value="CMD-like"/>
</dbReference>
<dbReference type="RefSeq" id="WP_345622050.1">
    <property type="nucleotide sequence ID" value="NZ_BAABIG010000052.1"/>
</dbReference>
<dbReference type="Proteomes" id="UP001501265">
    <property type="component" value="Unassembled WGS sequence"/>
</dbReference>
<keyword evidence="3" id="KW-1185">Reference proteome</keyword>
<evidence type="ECO:0000259" key="1">
    <source>
        <dbReference type="Pfam" id="PF02627"/>
    </source>
</evidence>
<organism evidence="2 3">
    <name type="scientific">Streptomyces ziwulingensis</name>
    <dbReference type="NCBI Taxonomy" id="1045501"/>
    <lineage>
        <taxon>Bacteria</taxon>
        <taxon>Bacillati</taxon>
        <taxon>Actinomycetota</taxon>
        <taxon>Actinomycetes</taxon>
        <taxon>Kitasatosporales</taxon>
        <taxon>Streptomycetaceae</taxon>
        <taxon>Streptomyces</taxon>
    </lineage>
</organism>